<feature type="compositionally biased region" description="Pro residues" evidence="1">
    <location>
        <begin position="1"/>
        <end position="11"/>
    </location>
</feature>
<keyword evidence="2" id="KW-0472">Membrane</keyword>
<comment type="caution">
    <text evidence="3">The sequence shown here is derived from an EMBL/GenBank/DDBJ whole genome shotgun (WGS) entry which is preliminary data.</text>
</comment>
<feature type="region of interest" description="Disordered" evidence="1">
    <location>
        <begin position="87"/>
        <end position="122"/>
    </location>
</feature>
<feature type="region of interest" description="Disordered" evidence="1">
    <location>
        <begin position="1"/>
        <end position="54"/>
    </location>
</feature>
<evidence type="ECO:0000313" key="3">
    <source>
        <dbReference type="EMBL" id="CAG8958337.1"/>
    </source>
</evidence>
<accession>A0A9N9L6B3</accession>
<keyword evidence="2" id="KW-1133">Transmembrane helix</keyword>
<feature type="transmembrane region" description="Helical" evidence="2">
    <location>
        <begin position="56"/>
        <end position="79"/>
    </location>
</feature>
<evidence type="ECO:0000256" key="2">
    <source>
        <dbReference type="SAM" id="Phobius"/>
    </source>
</evidence>
<dbReference type="EMBL" id="CAJVRL010000081">
    <property type="protein sequence ID" value="CAG8958337.1"/>
    <property type="molecule type" value="Genomic_DNA"/>
</dbReference>
<gene>
    <name evidence="3" type="ORF">HYFRA_00000694</name>
</gene>
<dbReference type="OrthoDB" id="5421765at2759"/>
<evidence type="ECO:0000256" key="1">
    <source>
        <dbReference type="SAM" id="MobiDB-lite"/>
    </source>
</evidence>
<dbReference type="Proteomes" id="UP000696280">
    <property type="component" value="Unassembled WGS sequence"/>
</dbReference>
<organism evidence="3 4">
    <name type="scientific">Hymenoscyphus fraxineus</name>
    <dbReference type="NCBI Taxonomy" id="746836"/>
    <lineage>
        <taxon>Eukaryota</taxon>
        <taxon>Fungi</taxon>
        <taxon>Dikarya</taxon>
        <taxon>Ascomycota</taxon>
        <taxon>Pezizomycotina</taxon>
        <taxon>Leotiomycetes</taxon>
        <taxon>Helotiales</taxon>
        <taxon>Helotiaceae</taxon>
        <taxon>Hymenoscyphus</taxon>
    </lineage>
</organism>
<keyword evidence="4" id="KW-1185">Reference proteome</keyword>
<reference evidence="3" key="1">
    <citation type="submission" date="2021-07" db="EMBL/GenBank/DDBJ databases">
        <authorList>
            <person name="Durling M."/>
        </authorList>
    </citation>
    <scope>NUCLEOTIDE SEQUENCE</scope>
</reference>
<keyword evidence="2" id="KW-0812">Transmembrane</keyword>
<feature type="compositionally biased region" description="Low complexity" evidence="1">
    <location>
        <begin position="12"/>
        <end position="39"/>
    </location>
</feature>
<dbReference type="AlphaFoldDB" id="A0A9N9L6B3"/>
<protein>
    <submittedName>
        <fullName evidence="3">Uncharacterized protein</fullName>
    </submittedName>
</protein>
<name>A0A9N9L6B3_9HELO</name>
<proteinExistence type="predicted"/>
<sequence length="367" mass="39550">MGDPHAPPPASDAPVKASTAPTAPTASTATSTALDPTSTQSNNAKPGTKKNISPGAVAGVGIGSFIIGLMVAGLVVFLLMSFKNKRQRRGYPKHHSGPDESPYTSPRRHSTRGNKVNRAATNVDRLLPQPAEDGAIIGGLSKIRDGIKNHTQNYYHNSPVSSQVVNEANLVELSSATGMATASLKQLLLNPLTRTPAIKVFLAQLVLSRCEGRTDGQDSFLPQEISGLSTPGNATELALFSKWKTISGALLQRQYSQKPEENDPRVVAITQALALAELVLHPFINRDVDVEARRRNLMGISKRAAQFAFLLFSQPGMFQFDYAERRSGRSDSMVVFPALVQTVSDEAEKLTIPRVLREKEMISGSGK</sequence>
<evidence type="ECO:0000313" key="4">
    <source>
        <dbReference type="Proteomes" id="UP000696280"/>
    </source>
</evidence>